<reference evidence="10" key="1">
    <citation type="submission" date="2023-04" db="EMBL/GenBank/DDBJ databases">
        <title>Ambrosiozyma monospora NBRC 1965.</title>
        <authorList>
            <person name="Ichikawa N."/>
            <person name="Sato H."/>
            <person name="Tonouchi N."/>
        </authorList>
    </citation>
    <scope>NUCLEOTIDE SEQUENCE</scope>
    <source>
        <strain evidence="10">NBRC 1965</strain>
    </source>
</reference>
<dbReference type="EMBL" id="BSXU01005751">
    <property type="protein sequence ID" value="GMG55554.1"/>
    <property type="molecule type" value="Genomic_DNA"/>
</dbReference>
<dbReference type="InterPro" id="IPR005828">
    <property type="entry name" value="MFS_sugar_transport-like"/>
</dbReference>
<evidence type="ECO:0000256" key="8">
    <source>
        <dbReference type="SAM" id="Phobius"/>
    </source>
</evidence>
<feature type="transmembrane region" description="Helical" evidence="8">
    <location>
        <begin position="391"/>
        <end position="413"/>
    </location>
</feature>
<dbReference type="GO" id="GO:0005351">
    <property type="term" value="F:carbohydrate:proton symporter activity"/>
    <property type="evidence" value="ECO:0007669"/>
    <property type="project" value="TreeGrafter"/>
</dbReference>
<comment type="caution">
    <text evidence="10">The sequence shown here is derived from an EMBL/GenBank/DDBJ whole genome shotgun (WGS) entry which is preliminary data.</text>
</comment>
<dbReference type="GO" id="GO:0016020">
    <property type="term" value="C:membrane"/>
    <property type="evidence" value="ECO:0007669"/>
    <property type="project" value="UniProtKB-SubCell"/>
</dbReference>
<accession>A0A9W7DJY1</accession>
<dbReference type="PANTHER" id="PTHR48022:SF64">
    <property type="entry name" value="MAJOR FACILITATOR SUPERFAMILY (MFS) PROFILE DOMAIN-CONTAINING PROTEIN"/>
    <property type="match status" value="1"/>
</dbReference>
<feature type="transmembrane region" description="Helical" evidence="8">
    <location>
        <begin position="166"/>
        <end position="187"/>
    </location>
</feature>
<comment type="subcellular location">
    <subcellularLocation>
        <location evidence="1">Membrane</location>
        <topology evidence="1">Multi-pass membrane protein</topology>
    </subcellularLocation>
</comment>
<evidence type="ECO:0000256" key="4">
    <source>
        <dbReference type="ARBA" id="ARBA00022692"/>
    </source>
</evidence>
<feature type="transmembrane region" description="Helical" evidence="8">
    <location>
        <begin position="199"/>
        <end position="219"/>
    </location>
</feature>
<dbReference type="PROSITE" id="PS00217">
    <property type="entry name" value="SUGAR_TRANSPORT_2"/>
    <property type="match status" value="1"/>
</dbReference>
<dbReference type="AlphaFoldDB" id="A0A9W7DJY1"/>
<dbReference type="Proteomes" id="UP001165063">
    <property type="component" value="Unassembled WGS sequence"/>
</dbReference>
<evidence type="ECO:0000256" key="7">
    <source>
        <dbReference type="SAM" id="MobiDB-lite"/>
    </source>
</evidence>
<gene>
    <name evidence="10" type="ORF">Amon01_000762800</name>
</gene>
<proteinExistence type="inferred from homology"/>
<evidence type="ECO:0000256" key="2">
    <source>
        <dbReference type="ARBA" id="ARBA00010992"/>
    </source>
</evidence>
<keyword evidence="3" id="KW-0813">Transport</keyword>
<dbReference type="InterPro" id="IPR050360">
    <property type="entry name" value="MFS_Sugar_Transporters"/>
</dbReference>
<dbReference type="InterPro" id="IPR020846">
    <property type="entry name" value="MFS_dom"/>
</dbReference>
<feature type="transmembrane region" description="Helical" evidence="8">
    <location>
        <begin position="325"/>
        <end position="347"/>
    </location>
</feature>
<dbReference type="InterPro" id="IPR005829">
    <property type="entry name" value="Sugar_transporter_CS"/>
</dbReference>
<dbReference type="SUPFAM" id="SSF103473">
    <property type="entry name" value="MFS general substrate transporter"/>
    <property type="match status" value="1"/>
</dbReference>
<dbReference type="Gene3D" id="1.20.1250.20">
    <property type="entry name" value="MFS general substrate transporter like domains"/>
    <property type="match status" value="1"/>
</dbReference>
<dbReference type="OrthoDB" id="6133115at2759"/>
<name>A0A9W7DJY1_AMBMO</name>
<feature type="domain" description="Major facilitator superfamily (MFS) profile" evidence="9">
    <location>
        <begin position="73"/>
        <end position="429"/>
    </location>
</feature>
<feature type="transmembrane region" description="Helical" evidence="8">
    <location>
        <begin position="231"/>
        <end position="254"/>
    </location>
</feature>
<keyword evidence="11" id="KW-1185">Reference proteome</keyword>
<keyword evidence="4 8" id="KW-0812">Transmembrane</keyword>
<evidence type="ECO:0000256" key="6">
    <source>
        <dbReference type="ARBA" id="ARBA00023136"/>
    </source>
</evidence>
<sequence length="429" mass="47554">MPPFESSKKKSVSISSEVVKTRKISESETVSATGSSSNEQQEPVVTLQSVLLKYEGSTSNPFKPLFILKLNLLLMMVCLSSSTMGYSSVLMNALQGFTEWTDYMGNPQGAVLGAINSYMFFGTLLSFSCASQLSDKLGRQRSMLLSNFILFVGCGLQSGAVNYAMFLIGGIIIGLANGITMVAGPTLISELSYPKFRQVMTTCFNTCWFFGGVFGGWIGYGCKNIHGSWRWRVPTLCAVVLPGIVTCILLLGLIPESPRWLVSIGQEDEAQAILMKYHAGGNVDVGGPLVEFEMGEIRRNIEAEKIANKFSYSDLFKTPANRKRMFILIWLSTVMQMSGNSLITYYLNKVLESVGMTELDQKLLVNVGIQIFNYFISLIVAFTVDRFKRKTMFLTSVAIMLITYITLTILSAINQNTEVKTNHWGKESW</sequence>
<feature type="transmembrane region" description="Helical" evidence="8">
    <location>
        <begin position="142"/>
        <end position="160"/>
    </location>
</feature>
<dbReference type="Pfam" id="PF00083">
    <property type="entry name" value="Sugar_tr"/>
    <property type="match status" value="1"/>
</dbReference>
<evidence type="ECO:0000256" key="1">
    <source>
        <dbReference type="ARBA" id="ARBA00004141"/>
    </source>
</evidence>
<feature type="region of interest" description="Disordered" evidence="7">
    <location>
        <begin position="1"/>
        <end position="38"/>
    </location>
</feature>
<evidence type="ECO:0000256" key="3">
    <source>
        <dbReference type="ARBA" id="ARBA00022448"/>
    </source>
</evidence>
<feature type="transmembrane region" description="Helical" evidence="8">
    <location>
        <begin position="109"/>
        <end position="130"/>
    </location>
</feature>
<protein>
    <submittedName>
        <fullName evidence="10">Unnamed protein product</fullName>
    </submittedName>
</protein>
<keyword evidence="5 8" id="KW-1133">Transmembrane helix</keyword>
<comment type="similarity">
    <text evidence="2">Belongs to the major facilitator superfamily. Sugar transporter (TC 2.A.1.1) family.</text>
</comment>
<feature type="transmembrane region" description="Helical" evidence="8">
    <location>
        <begin position="70"/>
        <end position="89"/>
    </location>
</feature>
<dbReference type="PANTHER" id="PTHR48022">
    <property type="entry name" value="PLASTIDIC GLUCOSE TRANSPORTER 4"/>
    <property type="match status" value="1"/>
</dbReference>
<evidence type="ECO:0000259" key="9">
    <source>
        <dbReference type="PROSITE" id="PS50850"/>
    </source>
</evidence>
<keyword evidence="6 8" id="KW-0472">Membrane</keyword>
<evidence type="ECO:0000313" key="11">
    <source>
        <dbReference type="Proteomes" id="UP001165063"/>
    </source>
</evidence>
<feature type="compositionally biased region" description="Polar residues" evidence="7">
    <location>
        <begin position="27"/>
        <end position="38"/>
    </location>
</feature>
<organism evidence="10 11">
    <name type="scientific">Ambrosiozyma monospora</name>
    <name type="common">Yeast</name>
    <name type="synonym">Endomycopsis monosporus</name>
    <dbReference type="NCBI Taxonomy" id="43982"/>
    <lineage>
        <taxon>Eukaryota</taxon>
        <taxon>Fungi</taxon>
        <taxon>Dikarya</taxon>
        <taxon>Ascomycota</taxon>
        <taxon>Saccharomycotina</taxon>
        <taxon>Pichiomycetes</taxon>
        <taxon>Pichiales</taxon>
        <taxon>Pichiaceae</taxon>
        <taxon>Ambrosiozyma</taxon>
    </lineage>
</organism>
<evidence type="ECO:0000313" key="10">
    <source>
        <dbReference type="EMBL" id="GMG55554.1"/>
    </source>
</evidence>
<evidence type="ECO:0000256" key="5">
    <source>
        <dbReference type="ARBA" id="ARBA00022989"/>
    </source>
</evidence>
<feature type="transmembrane region" description="Helical" evidence="8">
    <location>
        <begin position="367"/>
        <end position="384"/>
    </location>
</feature>
<dbReference type="PROSITE" id="PS50850">
    <property type="entry name" value="MFS"/>
    <property type="match status" value="1"/>
</dbReference>
<dbReference type="InterPro" id="IPR036259">
    <property type="entry name" value="MFS_trans_sf"/>
</dbReference>